<name>A0A9Y2JQA2_9PSEU</name>
<reference evidence="2 3" key="1">
    <citation type="submission" date="2023-06" db="EMBL/GenBank/DDBJ databases">
        <authorList>
            <person name="Oyuntsetseg B."/>
            <person name="Kim S.B."/>
        </authorList>
    </citation>
    <scope>NUCLEOTIDE SEQUENCE [LARGE SCALE GENOMIC DNA]</scope>
    <source>
        <strain evidence="2 3">4-36</strain>
    </source>
</reference>
<organism evidence="2 3">
    <name type="scientific">Amycolatopsis mongoliensis</name>
    <dbReference type="NCBI Taxonomy" id="715475"/>
    <lineage>
        <taxon>Bacteria</taxon>
        <taxon>Bacillati</taxon>
        <taxon>Actinomycetota</taxon>
        <taxon>Actinomycetes</taxon>
        <taxon>Pseudonocardiales</taxon>
        <taxon>Pseudonocardiaceae</taxon>
        <taxon>Amycolatopsis</taxon>
    </lineage>
</organism>
<dbReference type="RefSeq" id="WP_285998116.1">
    <property type="nucleotide sequence ID" value="NZ_CP127295.1"/>
</dbReference>
<proteinExistence type="predicted"/>
<feature type="compositionally biased region" description="Polar residues" evidence="1">
    <location>
        <begin position="11"/>
        <end position="44"/>
    </location>
</feature>
<evidence type="ECO:0000256" key="1">
    <source>
        <dbReference type="SAM" id="MobiDB-lite"/>
    </source>
</evidence>
<keyword evidence="3" id="KW-1185">Reference proteome</keyword>
<evidence type="ECO:0000313" key="3">
    <source>
        <dbReference type="Proteomes" id="UP001239397"/>
    </source>
</evidence>
<sequence>MRACSAVDPNGITSNSVAPASSSDFTWQRTVSSSPTIALSETRP</sequence>
<dbReference type="AlphaFoldDB" id="A0A9Y2JQA2"/>
<dbReference type="Proteomes" id="UP001239397">
    <property type="component" value="Chromosome"/>
</dbReference>
<accession>A0A9Y2JQA2</accession>
<protein>
    <submittedName>
        <fullName evidence="2">Uncharacterized protein</fullName>
    </submittedName>
</protein>
<gene>
    <name evidence="2" type="ORF">QRX60_47950</name>
</gene>
<feature type="region of interest" description="Disordered" evidence="1">
    <location>
        <begin position="1"/>
        <end position="44"/>
    </location>
</feature>
<dbReference type="EMBL" id="CP127295">
    <property type="protein sequence ID" value="WIY01671.1"/>
    <property type="molecule type" value="Genomic_DNA"/>
</dbReference>
<dbReference type="KEGG" id="amog:QRX60_47950"/>
<evidence type="ECO:0000313" key="2">
    <source>
        <dbReference type="EMBL" id="WIY01671.1"/>
    </source>
</evidence>